<comment type="similarity">
    <text evidence="2 7">Belongs to the EPSP synthase family.</text>
</comment>
<dbReference type="PANTHER" id="PTHR21090">
    <property type="entry name" value="AROM/DEHYDROQUINATE SYNTHASE"/>
    <property type="match status" value="1"/>
</dbReference>
<feature type="binding site" evidence="7">
    <location>
        <position position="328"/>
    </location>
    <ligand>
        <name>3-phosphoshikimate</name>
        <dbReference type="ChEBI" id="CHEBI:145989"/>
    </ligand>
</feature>
<dbReference type="EC" id="2.5.1.19" evidence="7"/>
<dbReference type="KEGG" id="ehn:H9Q80_03130"/>
<dbReference type="InterPro" id="IPR013792">
    <property type="entry name" value="RNA3'P_cycl/enolpyr_Trfase_a/b"/>
</dbReference>
<comment type="pathway">
    <text evidence="1 7">Metabolic intermediate biosynthesis; chorismate biosynthesis; chorismate from D-erythrose 4-phosphate and phosphoenolpyruvate: step 6/7.</text>
</comment>
<feature type="binding site" evidence="7">
    <location>
        <position position="161"/>
    </location>
    <ligand>
        <name>3-phosphoshikimate</name>
        <dbReference type="ChEBI" id="CHEBI:145989"/>
    </ligand>
</feature>
<evidence type="ECO:0000256" key="2">
    <source>
        <dbReference type="ARBA" id="ARBA00009948"/>
    </source>
</evidence>
<feature type="binding site" evidence="7">
    <location>
        <position position="25"/>
    </location>
    <ligand>
        <name>3-phosphoshikimate</name>
        <dbReference type="ChEBI" id="CHEBI:145989"/>
    </ligand>
</feature>
<feature type="binding site" evidence="7">
    <location>
        <position position="160"/>
    </location>
    <ligand>
        <name>3-phosphoshikimate</name>
        <dbReference type="ChEBI" id="CHEBI:145989"/>
    </ligand>
</feature>
<dbReference type="InterPro" id="IPR023193">
    <property type="entry name" value="EPSP_synthase_CS"/>
</dbReference>
<dbReference type="InterPro" id="IPR001986">
    <property type="entry name" value="Enolpyruvate_Tfrase_dom"/>
</dbReference>
<evidence type="ECO:0000256" key="6">
    <source>
        <dbReference type="ARBA" id="ARBA00044633"/>
    </source>
</evidence>
<keyword evidence="4 7" id="KW-0808">Transferase</keyword>
<evidence type="ECO:0000313" key="10">
    <source>
        <dbReference type="Proteomes" id="UP000515856"/>
    </source>
</evidence>
<feature type="binding site" evidence="7">
    <location>
        <position position="375"/>
    </location>
    <ligand>
        <name>phosphoenolpyruvate</name>
        <dbReference type="ChEBI" id="CHEBI:58702"/>
    </ligand>
</feature>
<feature type="binding site" evidence="7">
    <location>
        <position position="161"/>
    </location>
    <ligand>
        <name>phosphoenolpyruvate</name>
        <dbReference type="ChEBI" id="CHEBI:58702"/>
    </ligand>
</feature>
<dbReference type="NCBIfam" id="TIGR01356">
    <property type="entry name" value="aroA"/>
    <property type="match status" value="1"/>
</dbReference>
<evidence type="ECO:0000256" key="4">
    <source>
        <dbReference type="ARBA" id="ARBA00022679"/>
    </source>
</evidence>
<dbReference type="PROSITE" id="PS00885">
    <property type="entry name" value="EPSP_SYNTHASE_2"/>
    <property type="match status" value="1"/>
</dbReference>
<feature type="domain" description="Enolpyruvate transferase" evidence="8">
    <location>
        <begin position="7"/>
        <end position="409"/>
    </location>
</feature>
<feature type="binding site" evidence="7">
    <location>
        <position position="118"/>
    </location>
    <ligand>
        <name>phosphoenolpyruvate</name>
        <dbReference type="ChEBI" id="CHEBI:58702"/>
    </ligand>
</feature>
<dbReference type="UniPathway" id="UPA00053">
    <property type="reaction ID" value="UER00089"/>
</dbReference>
<comment type="subcellular location">
    <subcellularLocation>
        <location evidence="7">Cytoplasm</location>
    </subcellularLocation>
</comment>
<dbReference type="Gene3D" id="3.65.10.10">
    <property type="entry name" value="Enolpyruvate transferase domain"/>
    <property type="match status" value="2"/>
</dbReference>
<dbReference type="CDD" id="cd01556">
    <property type="entry name" value="EPSP_synthase"/>
    <property type="match status" value="1"/>
</dbReference>
<sequence length="420" mass="46723">MQATITPSKVSGAICIPPSKSMAHRAIICASLAKGRSIIEHVEYSKDILATMDGMRKLGAIITQEHDRLIIDGIQDFHCESDEVFCNESGSTLRFFIPIFSLCHQTLTFTGAGRLLQRPQKVYEDIFHEQGLYFSQNDKGITIKESLKPGEYHIKGDISSQFISGLLFTLPLLSKDSILHIEPPFESRSYVDLTLEMLELFGVHVSYKDDHTLWIPGNQSYQPHDYRIEGDFSQLAFFAVLAAISSDLDVTGIRHSSAQGDKAIISILKDFGAKIEEIEDGYHISKSSLHGCVIDLANCPDLGPILCVLAMYAQGETIIQNAQRLRIKESDRIAAMEEELRKFGVDIHSNEDTIFIKECTHPICKETLSGHNDHRIVMALSVALLCSEQSGTIEGAQAISKSYPTFFEDVTRIHGKVECA</sequence>
<evidence type="ECO:0000313" key="9">
    <source>
        <dbReference type="EMBL" id="QNM12963.1"/>
    </source>
</evidence>
<evidence type="ECO:0000256" key="5">
    <source>
        <dbReference type="ARBA" id="ARBA00023141"/>
    </source>
</evidence>
<dbReference type="EMBL" id="CP060636">
    <property type="protein sequence ID" value="QNM12963.1"/>
    <property type="molecule type" value="Genomic_DNA"/>
</dbReference>
<dbReference type="InterPro" id="IPR006264">
    <property type="entry name" value="EPSP_synthase"/>
</dbReference>
<protein>
    <recommendedName>
        <fullName evidence="7">3-phosphoshikimate 1-carboxyvinyltransferase</fullName>
        <ecNumber evidence="7">2.5.1.19</ecNumber>
    </recommendedName>
    <alternativeName>
        <fullName evidence="7">5-enolpyruvylshikimate-3-phosphate synthase</fullName>
        <shortName evidence="7">EPSP synthase</shortName>
        <shortName evidence="7">EPSPS</shortName>
    </alternativeName>
</protein>
<dbReference type="Proteomes" id="UP000515856">
    <property type="component" value="Chromosome"/>
</dbReference>
<dbReference type="HAMAP" id="MF_00210">
    <property type="entry name" value="EPSP_synth"/>
    <property type="match status" value="1"/>
</dbReference>
<dbReference type="RefSeq" id="WP_117455261.1">
    <property type="nucleotide sequence ID" value="NZ_CP060636.1"/>
</dbReference>
<evidence type="ECO:0000256" key="7">
    <source>
        <dbReference type="HAMAP-Rule" id="MF_00210"/>
    </source>
</evidence>
<dbReference type="Pfam" id="PF00275">
    <property type="entry name" value="EPSP_synthase"/>
    <property type="match status" value="1"/>
</dbReference>
<evidence type="ECO:0000259" key="8">
    <source>
        <dbReference type="Pfam" id="PF00275"/>
    </source>
</evidence>
<feature type="binding site" evidence="7">
    <location>
        <position position="20"/>
    </location>
    <ligand>
        <name>phosphoenolpyruvate</name>
        <dbReference type="ChEBI" id="CHEBI:58702"/>
    </ligand>
</feature>
<comment type="function">
    <text evidence="7">Catalyzes the transfer of the enolpyruvyl moiety of phosphoenolpyruvate (PEP) to the 5-hydroxyl of shikimate-3-phosphate (S3P) to produce enolpyruvyl shikimate-3-phosphate and inorganic phosphate.</text>
</comment>
<feature type="binding site" evidence="7">
    <location>
        <position position="20"/>
    </location>
    <ligand>
        <name>3-phosphoshikimate</name>
        <dbReference type="ChEBI" id="CHEBI:145989"/>
    </ligand>
</feature>
<dbReference type="InterPro" id="IPR036968">
    <property type="entry name" value="Enolpyruvate_Tfrase_sf"/>
</dbReference>
<accession>A0A7G9GQ81</accession>
<dbReference type="PANTHER" id="PTHR21090:SF5">
    <property type="entry name" value="PENTAFUNCTIONAL AROM POLYPEPTIDE"/>
    <property type="match status" value="1"/>
</dbReference>
<proteinExistence type="inferred from homology"/>
<gene>
    <name evidence="7 9" type="primary">aroA</name>
    <name evidence="9" type="ORF">H9Q80_03130</name>
</gene>
<comment type="subunit">
    <text evidence="7">Monomer.</text>
</comment>
<dbReference type="SUPFAM" id="SSF55205">
    <property type="entry name" value="EPT/RTPC-like"/>
    <property type="match status" value="1"/>
</dbReference>
<comment type="catalytic activity">
    <reaction evidence="6">
        <text>3-phosphoshikimate + phosphoenolpyruvate = 5-O-(1-carboxyvinyl)-3-phosphoshikimate + phosphate</text>
        <dbReference type="Rhea" id="RHEA:21256"/>
        <dbReference type="ChEBI" id="CHEBI:43474"/>
        <dbReference type="ChEBI" id="CHEBI:57701"/>
        <dbReference type="ChEBI" id="CHEBI:58702"/>
        <dbReference type="ChEBI" id="CHEBI:145989"/>
        <dbReference type="EC" id="2.5.1.19"/>
    </reaction>
    <physiologicalReaction direction="left-to-right" evidence="6">
        <dbReference type="Rhea" id="RHEA:21257"/>
    </physiologicalReaction>
</comment>
<dbReference type="AlphaFoldDB" id="A0A7G9GQ81"/>
<dbReference type="GO" id="GO:0009423">
    <property type="term" value="P:chorismate biosynthetic process"/>
    <property type="evidence" value="ECO:0007669"/>
    <property type="project" value="UniProtKB-UniRule"/>
</dbReference>
<evidence type="ECO:0000256" key="3">
    <source>
        <dbReference type="ARBA" id="ARBA00022605"/>
    </source>
</evidence>
<keyword evidence="7" id="KW-0963">Cytoplasm</keyword>
<feature type="active site" description="Proton acceptor" evidence="7">
    <location>
        <position position="301"/>
    </location>
</feature>
<feature type="binding site" evidence="7">
    <location>
        <position position="301"/>
    </location>
    <ligand>
        <name>3-phosphoshikimate</name>
        <dbReference type="ChEBI" id="CHEBI:145989"/>
    </ligand>
</feature>
<comment type="caution">
    <text evidence="7">Lacks conserved residue(s) required for the propagation of feature annotation.</text>
</comment>
<dbReference type="GO" id="GO:0009073">
    <property type="term" value="P:aromatic amino acid family biosynthetic process"/>
    <property type="evidence" value="ECO:0007669"/>
    <property type="project" value="UniProtKB-KW"/>
</dbReference>
<evidence type="ECO:0000256" key="1">
    <source>
        <dbReference type="ARBA" id="ARBA00004811"/>
    </source>
</evidence>
<feature type="binding site" evidence="7">
    <location>
        <position position="90"/>
    </location>
    <ligand>
        <name>phosphoenolpyruvate</name>
        <dbReference type="ChEBI" id="CHEBI:58702"/>
    </ligand>
</feature>
<feature type="binding site" evidence="7">
    <location>
        <position position="332"/>
    </location>
    <ligand>
        <name>phosphoenolpyruvate</name>
        <dbReference type="ChEBI" id="CHEBI:58702"/>
    </ligand>
</feature>
<keyword evidence="10" id="KW-1185">Reference proteome</keyword>
<dbReference type="GO" id="GO:0003866">
    <property type="term" value="F:3-phosphoshikimate 1-carboxyvinyltransferase activity"/>
    <property type="evidence" value="ECO:0007669"/>
    <property type="project" value="UniProtKB-UniRule"/>
</dbReference>
<dbReference type="GO" id="GO:0008652">
    <property type="term" value="P:amino acid biosynthetic process"/>
    <property type="evidence" value="ECO:0007669"/>
    <property type="project" value="UniProtKB-KW"/>
</dbReference>
<organism evidence="9 10">
    <name type="scientific">[Eubacterium] hominis</name>
    <dbReference type="NCBI Taxonomy" id="2764325"/>
    <lineage>
        <taxon>Bacteria</taxon>
        <taxon>Bacillati</taxon>
        <taxon>Bacillota</taxon>
        <taxon>Erysipelotrichia</taxon>
        <taxon>Erysipelotrichales</taxon>
        <taxon>Erysipelotrichaceae</taxon>
        <taxon>Amedibacillus</taxon>
    </lineage>
</organism>
<name>A0A7G9GQ81_9FIRM</name>
<feature type="binding site" evidence="7">
    <location>
        <position position="159"/>
    </location>
    <ligand>
        <name>3-phosphoshikimate</name>
        <dbReference type="ChEBI" id="CHEBI:145989"/>
    </ligand>
</feature>
<keyword evidence="3 7" id="KW-0028">Amino-acid biosynthesis</keyword>
<keyword evidence="5 7" id="KW-0057">Aromatic amino acid biosynthesis</keyword>
<dbReference type="GO" id="GO:0005737">
    <property type="term" value="C:cytoplasm"/>
    <property type="evidence" value="ECO:0007669"/>
    <property type="project" value="UniProtKB-SubCell"/>
</dbReference>
<feature type="binding site" evidence="7">
    <location>
        <position position="401"/>
    </location>
    <ligand>
        <name>phosphoenolpyruvate</name>
        <dbReference type="ChEBI" id="CHEBI:58702"/>
    </ligand>
</feature>
<reference evidence="9 10" key="1">
    <citation type="submission" date="2020-08" db="EMBL/GenBank/DDBJ databases">
        <authorList>
            <person name="Liu C."/>
            <person name="Sun Q."/>
        </authorList>
    </citation>
    <scope>NUCLEOTIDE SEQUENCE [LARGE SCALE GENOMIC DNA]</scope>
    <source>
        <strain evidence="9 10">NSJ-61</strain>
    </source>
</reference>
<feature type="binding site" evidence="7">
    <location>
        <position position="187"/>
    </location>
    <ligand>
        <name>3-phosphoshikimate</name>
        <dbReference type="ChEBI" id="CHEBI:145989"/>
    </ligand>
</feature>
<dbReference type="PIRSF" id="PIRSF000505">
    <property type="entry name" value="EPSPS"/>
    <property type="match status" value="1"/>
</dbReference>
<feature type="binding site" evidence="7">
    <location>
        <position position="21"/>
    </location>
    <ligand>
        <name>3-phosphoshikimate</name>
        <dbReference type="ChEBI" id="CHEBI:145989"/>
    </ligand>
</feature>